<comment type="subunit">
    <text evidence="2 5">Homopentamer.</text>
</comment>
<dbReference type="InterPro" id="IPR010809">
    <property type="entry name" value="FliD_C"/>
</dbReference>
<name>A0A494X7L8_9BURK</name>
<dbReference type="RefSeq" id="WP_121280265.1">
    <property type="nucleotide sequence ID" value="NZ_RBZV01000009.1"/>
</dbReference>
<proteinExistence type="inferred from homology"/>
<dbReference type="GO" id="GO:0009421">
    <property type="term" value="C:bacterial-type flagellum filament cap"/>
    <property type="evidence" value="ECO:0007669"/>
    <property type="project" value="InterPro"/>
</dbReference>
<dbReference type="InterPro" id="IPR040026">
    <property type="entry name" value="FliD"/>
</dbReference>
<dbReference type="OrthoDB" id="9034667at2"/>
<dbReference type="GO" id="GO:0071973">
    <property type="term" value="P:bacterial-type flagellum-dependent cell motility"/>
    <property type="evidence" value="ECO:0007669"/>
    <property type="project" value="TreeGrafter"/>
</dbReference>
<feature type="domain" description="Flagellar hook-associated protein 2 N-terminal" evidence="6">
    <location>
        <begin position="32"/>
        <end position="127"/>
    </location>
</feature>
<evidence type="ECO:0000259" key="6">
    <source>
        <dbReference type="Pfam" id="PF02465"/>
    </source>
</evidence>
<dbReference type="GO" id="GO:0007155">
    <property type="term" value="P:cell adhesion"/>
    <property type="evidence" value="ECO:0007669"/>
    <property type="project" value="InterPro"/>
</dbReference>
<evidence type="ECO:0000313" key="8">
    <source>
        <dbReference type="EMBL" id="RKP45611.1"/>
    </source>
</evidence>
<reference evidence="8 9" key="1">
    <citation type="submission" date="2018-10" db="EMBL/GenBank/DDBJ databases">
        <title>Paraburkholderia sp. 7MK8-2, isolated from soil.</title>
        <authorList>
            <person name="Gao Z.-H."/>
            <person name="Qiu L.-H."/>
        </authorList>
    </citation>
    <scope>NUCLEOTIDE SEQUENCE [LARGE SCALE GENOMIC DNA]</scope>
    <source>
        <strain evidence="8 9">7MK8-2</strain>
    </source>
</reference>
<keyword evidence="8" id="KW-0966">Cell projection</keyword>
<keyword evidence="9" id="KW-1185">Reference proteome</keyword>
<keyword evidence="8" id="KW-0282">Flagellum</keyword>
<comment type="function">
    <text evidence="5">Required for morphogenesis and for the elongation of the flagellar filament by facilitating polymerization of the flagellin monomers at the tip of growing filament. Forms a capping structure, which prevents flagellin subunits (transported through the central channel of the flagellum) from leaking out without polymerization at the distal end.</text>
</comment>
<keyword evidence="8" id="KW-0969">Cilium</keyword>
<evidence type="ECO:0000256" key="3">
    <source>
        <dbReference type="ARBA" id="ARBA00023054"/>
    </source>
</evidence>
<dbReference type="PANTHER" id="PTHR30288">
    <property type="entry name" value="FLAGELLAR CAP/ASSEMBLY PROTEIN FLID"/>
    <property type="match status" value="1"/>
</dbReference>
<dbReference type="InterPro" id="IPR003481">
    <property type="entry name" value="FliD_N"/>
</dbReference>
<sequence length="478" mass="47766">MSTIPSTTSGTTDTNSILQQAAQSILSGVTNSQLDVNSLVSALVTAKIAGQQQTISNAIQSDNTTLSALGTMQSQLSALQNSLSGLSDGSIFSQLSAAMSGNGITATTTTGAAAGSYSVSVQQIATANQISSKAYASNATLGTGNLNISVGTSTMTIALNSSNNTLSGIASAINTASNNPGVTAAVVTATDGQHLVLTSTQTGAANTVGVSADPTVDAGMATANFAQVAAGQDAKLTISGSTVDSANNNVTNALTGVTLSLTSASVGTTQTLSVATNTSGIVTAVQNFATAYTAWVQTAQQLSSYNASAASGQQAGPLLGDAMLNSAVNGIGSIMASGISVGGQTYSLAQLGVNLKDDGTVNFTASTLQSTLASNPSMVSNVFNGTNGIGEQLNNFINSYTSAVTGQIAQRQSTLNADVTTQNQAQTTLTAYQATLQAQYQAEFTQLNTIMSQTASNTSYLNQLFGGNGSAGTMNKSA</sequence>
<comment type="similarity">
    <text evidence="1 5">Belongs to the FliD family.</text>
</comment>
<evidence type="ECO:0000256" key="1">
    <source>
        <dbReference type="ARBA" id="ARBA00009764"/>
    </source>
</evidence>
<organism evidence="8 9">
    <name type="scientific">Trinickia fusca</name>
    <dbReference type="NCBI Taxonomy" id="2419777"/>
    <lineage>
        <taxon>Bacteria</taxon>
        <taxon>Pseudomonadati</taxon>
        <taxon>Pseudomonadota</taxon>
        <taxon>Betaproteobacteria</taxon>
        <taxon>Burkholderiales</taxon>
        <taxon>Burkholderiaceae</taxon>
        <taxon>Trinickia</taxon>
    </lineage>
</organism>
<accession>A0A494X7L8</accession>
<protein>
    <recommendedName>
        <fullName evidence="5">Flagellar hook-associated protein 2</fullName>
        <shortName evidence="5">HAP2</shortName>
    </recommendedName>
    <alternativeName>
        <fullName evidence="5">Flagellar cap protein</fullName>
    </alternativeName>
</protein>
<comment type="caution">
    <text evidence="8">The sequence shown here is derived from an EMBL/GenBank/DDBJ whole genome shotgun (WGS) entry which is preliminary data.</text>
</comment>
<evidence type="ECO:0000256" key="4">
    <source>
        <dbReference type="ARBA" id="ARBA00023143"/>
    </source>
</evidence>
<dbReference type="GO" id="GO:0009424">
    <property type="term" value="C:bacterial-type flagellum hook"/>
    <property type="evidence" value="ECO:0007669"/>
    <property type="project" value="UniProtKB-UniRule"/>
</dbReference>
<evidence type="ECO:0000313" key="9">
    <source>
        <dbReference type="Proteomes" id="UP000280434"/>
    </source>
</evidence>
<gene>
    <name evidence="8" type="ORF">D7S89_19950</name>
</gene>
<keyword evidence="3" id="KW-0175">Coiled coil</keyword>
<dbReference type="Pfam" id="PF07195">
    <property type="entry name" value="FliD_C"/>
    <property type="match status" value="1"/>
</dbReference>
<keyword evidence="4 5" id="KW-0975">Bacterial flagellum</keyword>
<dbReference type="GO" id="GO:0005576">
    <property type="term" value="C:extracellular region"/>
    <property type="evidence" value="ECO:0007669"/>
    <property type="project" value="UniProtKB-SubCell"/>
</dbReference>
<dbReference type="Pfam" id="PF02465">
    <property type="entry name" value="FliD_N"/>
    <property type="match status" value="1"/>
</dbReference>
<comment type="subcellular location">
    <subcellularLocation>
        <location evidence="5">Secreted</location>
    </subcellularLocation>
    <subcellularLocation>
        <location evidence="5">Bacterial flagellum</location>
    </subcellularLocation>
</comment>
<evidence type="ECO:0000259" key="7">
    <source>
        <dbReference type="Pfam" id="PF07195"/>
    </source>
</evidence>
<evidence type="ECO:0000256" key="5">
    <source>
        <dbReference type="RuleBase" id="RU362066"/>
    </source>
</evidence>
<dbReference type="AlphaFoldDB" id="A0A494X7L8"/>
<keyword evidence="5" id="KW-0964">Secreted</keyword>
<feature type="domain" description="Flagellar hook-associated protein 2 C-terminal" evidence="7">
    <location>
        <begin position="231"/>
        <end position="455"/>
    </location>
</feature>
<dbReference type="Proteomes" id="UP000280434">
    <property type="component" value="Unassembled WGS sequence"/>
</dbReference>
<dbReference type="EMBL" id="RBZV01000009">
    <property type="protein sequence ID" value="RKP45611.1"/>
    <property type="molecule type" value="Genomic_DNA"/>
</dbReference>
<dbReference type="PANTHER" id="PTHR30288:SF0">
    <property type="entry name" value="FLAGELLAR HOOK-ASSOCIATED PROTEIN 2"/>
    <property type="match status" value="1"/>
</dbReference>
<evidence type="ECO:0000256" key="2">
    <source>
        <dbReference type="ARBA" id="ARBA00011255"/>
    </source>
</evidence>